<dbReference type="STRING" id="665079.A7E904"/>
<name>A7E904_SCLS1</name>
<dbReference type="InParanoid" id="A7E904"/>
<dbReference type="EMBL" id="CH476622">
    <property type="protein sequence ID" value="EDN96856.1"/>
    <property type="molecule type" value="Genomic_DNA"/>
</dbReference>
<gene>
    <name evidence="1" type="ORF">SS1G_01782</name>
</gene>
<reference evidence="2" key="1">
    <citation type="journal article" date="2011" name="PLoS Genet.">
        <title>Genomic analysis of the necrotrophic fungal pathogens Sclerotinia sclerotiorum and Botrytis cinerea.</title>
        <authorList>
            <person name="Amselem J."/>
            <person name="Cuomo C.A."/>
            <person name="van Kan J.A."/>
            <person name="Viaud M."/>
            <person name="Benito E.P."/>
            <person name="Couloux A."/>
            <person name="Coutinho P.M."/>
            <person name="de Vries R.P."/>
            <person name="Dyer P.S."/>
            <person name="Fillinger S."/>
            <person name="Fournier E."/>
            <person name="Gout L."/>
            <person name="Hahn M."/>
            <person name="Kohn L."/>
            <person name="Lapalu N."/>
            <person name="Plummer K.M."/>
            <person name="Pradier J.M."/>
            <person name="Quevillon E."/>
            <person name="Sharon A."/>
            <person name="Simon A."/>
            <person name="ten Have A."/>
            <person name="Tudzynski B."/>
            <person name="Tudzynski P."/>
            <person name="Wincker P."/>
            <person name="Andrew M."/>
            <person name="Anthouard V."/>
            <person name="Beever R.E."/>
            <person name="Beffa R."/>
            <person name="Benoit I."/>
            <person name="Bouzid O."/>
            <person name="Brault B."/>
            <person name="Chen Z."/>
            <person name="Choquer M."/>
            <person name="Collemare J."/>
            <person name="Cotton P."/>
            <person name="Danchin E.G."/>
            <person name="Da Silva C."/>
            <person name="Gautier A."/>
            <person name="Giraud C."/>
            <person name="Giraud T."/>
            <person name="Gonzalez C."/>
            <person name="Grossetete S."/>
            <person name="Guldener U."/>
            <person name="Henrissat B."/>
            <person name="Howlett B.J."/>
            <person name="Kodira C."/>
            <person name="Kretschmer M."/>
            <person name="Lappartient A."/>
            <person name="Leroch M."/>
            <person name="Levis C."/>
            <person name="Mauceli E."/>
            <person name="Neuveglise C."/>
            <person name="Oeser B."/>
            <person name="Pearson M."/>
            <person name="Poulain J."/>
            <person name="Poussereau N."/>
            <person name="Quesneville H."/>
            <person name="Rascle C."/>
            <person name="Schumacher J."/>
            <person name="Segurens B."/>
            <person name="Sexton A."/>
            <person name="Silva E."/>
            <person name="Sirven C."/>
            <person name="Soanes D.M."/>
            <person name="Talbot N.J."/>
            <person name="Templeton M."/>
            <person name="Yandava C."/>
            <person name="Yarden O."/>
            <person name="Zeng Q."/>
            <person name="Rollins J.A."/>
            <person name="Lebrun M.H."/>
            <person name="Dickman M."/>
        </authorList>
    </citation>
    <scope>NUCLEOTIDE SEQUENCE [LARGE SCALE GENOMIC DNA]</scope>
    <source>
        <strain evidence="2">ATCC 18683 / 1980 / Ss-1</strain>
    </source>
</reference>
<accession>A7E904</accession>
<evidence type="ECO:0000313" key="1">
    <source>
        <dbReference type="EMBL" id="EDN96856.1"/>
    </source>
</evidence>
<sequence>MKAEEIFMKWTTRPDPDSNPHSLKNYAMTELNNFEPAPIQESLHQSAEAMRRFGISQELIERMIAREHQDLFVGQTLCFWLEIAMRSRYGTAHYYLENLKNRAIEILHAKEKMCGKIEGDFQPASTFEMVLRGLPYRSRENALGSRGGL</sequence>
<proteinExistence type="predicted"/>
<organism evidence="1 2">
    <name type="scientific">Sclerotinia sclerotiorum (strain ATCC 18683 / 1980 / Ss-1)</name>
    <name type="common">White mold</name>
    <name type="synonym">Whetzelinia sclerotiorum</name>
    <dbReference type="NCBI Taxonomy" id="665079"/>
    <lineage>
        <taxon>Eukaryota</taxon>
        <taxon>Fungi</taxon>
        <taxon>Dikarya</taxon>
        <taxon>Ascomycota</taxon>
        <taxon>Pezizomycotina</taxon>
        <taxon>Leotiomycetes</taxon>
        <taxon>Helotiales</taxon>
        <taxon>Sclerotiniaceae</taxon>
        <taxon>Sclerotinia</taxon>
    </lineage>
</organism>
<protein>
    <submittedName>
        <fullName evidence="1">Uncharacterized protein</fullName>
    </submittedName>
</protein>
<dbReference type="HOGENOM" id="CLU_1750779_0_0_1"/>
<dbReference type="GeneID" id="5493908"/>
<dbReference type="Proteomes" id="UP000001312">
    <property type="component" value="Unassembled WGS sequence"/>
</dbReference>
<keyword evidence="2" id="KW-1185">Reference proteome</keyword>
<dbReference type="KEGG" id="ssl:SS1G_01782"/>
<evidence type="ECO:0000313" key="2">
    <source>
        <dbReference type="Proteomes" id="UP000001312"/>
    </source>
</evidence>
<dbReference type="RefSeq" id="XP_001597588.1">
    <property type="nucleotide sequence ID" value="XM_001597538.1"/>
</dbReference>
<dbReference type="AlphaFoldDB" id="A7E904"/>